<dbReference type="Gene3D" id="3.40.50.300">
    <property type="entry name" value="P-loop containing nucleotide triphosphate hydrolases"/>
    <property type="match status" value="1"/>
</dbReference>
<feature type="region of interest" description="Disordered" evidence="1">
    <location>
        <begin position="1"/>
        <end position="34"/>
    </location>
</feature>
<evidence type="ECO:0000313" key="2">
    <source>
        <dbReference type="EMBL" id="OJZ88640.1"/>
    </source>
</evidence>
<reference evidence="3" key="1">
    <citation type="journal article" date="2017" name="Genome Biol.">
        <title>Comparative genomics reveals high biological diversity and specific adaptations in the industrially and medically important fungal genus Aspergillus.</title>
        <authorList>
            <person name="de Vries R.P."/>
            <person name="Riley R."/>
            <person name="Wiebenga A."/>
            <person name="Aguilar-Osorio G."/>
            <person name="Amillis S."/>
            <person name="Uchima C.A."/>
            <person name="Anderluh G."/>
            <person name="Asadollahi M."/>
            <person name="Askin M."/>
            <person name="Barry K."/>
            <person name="Battaglia E."/>
            <person name="Bayram O."/>
            <person name="Benocci T."/>
            <person name="Braus-Stromeyer S.A."/>
            <person name="Caldana C."/>
            <person name="Canovas D."/>
            <person name="Cerqueira G.C."/>
            <person name="Chen F."/>
            <person name="Chen W."/>
            <person name="Choi C."/>
            <person name="Clum A."/>
            <person name="Dos Santos R.A."/>
            <person name="Damasio A.R."/>
            <person name="Diallinas G."/>
            <person name="Emri T."/>
            <person name="Fekete E."/>
            <person name="Flipphi M."/>
            <person name="Freyberg S."/>
            <person name="Gallo A."/>
            <person name="Gournas C."/>
            <person name="Habgood R."/>
            <person name="Hainaut M."/>
            <person name="Harispe M.L."/>
            <person name="Henrissat B."/>
            <person name="Hilden K.S."/>
            <person name="Hope R."/>
            <person name="Hossain A."/>
            <person name="Karabika E."/>
            <person name="Karaffa L."/>
            <person name="Karanyi Z."/>
            <person name="Krasevec N."/>
            <person name="Kuo A."/>
            <person name="Kusch H."/>
            <person name="LaButti K."/>
            <person name="Lagendijk E.L."/>
            <person name="Lapidus A."/>
            <person name="Levasseur A."/>
            <person name="Lindquist E."/>
            <person name="Lipzen A."/>
            <person name="Logrieco A.F."/>
            <person name="MacCabe A."/>
            <person name="Maekelae M.R."/>
            <person name="Malavazi I."/>
            <person name="Melin P."/>
            <person name="Meyer V."/>
            <person name="Mielnichuk N."/>
            <person name="Miskei M."/>
            <person name="Molnar A.P."/>
            <person name="Mule G."/>
            <person name="Ngan C.Y."/>
            <person name="Orejas M."/>
            <person name="Orosz E."/>
            <person name="Ouedraogo J.P."/>
            <person name="Overkamp K.M."/>
            <person name="Park H.-S."/>
            <person name="Perrone G."/>
            <person name="Piumi F."/>
            <person name="Punt P.J."/>
            <person name="Ram A.F."/>
            <person name="Ramon A."/>
            <person name="Rauscher S."/>
            <person name="Record E."/>
            <person name="Riano-Pachon D.M."/>
            <person name="Robert V."/>
            <person name="Roehrig J."/>
            <person name="Ruller R."/>
            <person name="Salamov A."/>
            <person name="Salih N.S."/>
            <person name="Samson R.A."/>
            <person name="Sandor E."/>
            <person name="Sanguinetti M."/>
            <person name="Schuetze T."/>
            <person name="Sepcic K."/>
            <person name="Shelest E."/>
            <person name="Sherlock G."/>
            <person name="Sophianopoulou V."/>
            <person name="Squina F.M."/>
            <person name="Sun H."/>
            <person name="Susca A."/>
            <person name="Todd R.B."/>
            <person name="Tsang A."/>
            <person name="Unkles S.E."/>
            <person name="van de Wiele N."/>
            <person name="van Rossen-Uffink D."/>
            <person name="Oliveira J.V."/>
            <person name="Vesth T.C."/>
            <person name="Visser J."/>
            <person name="Yu J.-H."/>
            <person name="Zhou M."/>
            <person name="Andersen M.R."/>
            <person name="Archer D.B."/>
            <person name="Baker S.E."/>
            <person name="Benoit I."/>
            <person name="Brakhage A.A."/>
            <person name="Braus G.H."/>
            <person name="Fischer R."/>
            <person name="Frisvad J.C."/>
            <person name="Goldman G.H."/>
            <person name="Houbraken J."/>
            <person name="Oakley B."/>
            <person name="Pocsi I."/>
            <person name="Scazzocchio C."/>
            <person name="Seiboth B."/>
            <person name="vanKuyk P.A."/>
            <person name="Wortman J."/>
            <person name="Dyer P.S."/>
            <person name="Grigoriev I.V."/>
        </authorList>
    </citation>
    <scope>NUCLEOTIDE SEQUENCE [LARGE SCALE GENOMIC DNA]</scope>
    <source>
        <strain evidence="3">CBS 106.47</strain>
    </source>
</reference>
<accession>A0A1M3TPA8</accession>
<dbReference type="Pfam" id="PF17784">
    <property type="entry name" value="Sulfotransfer_4"/>
    <property type="match status" value="1"/>
</dbReference>
<evidence type="ECO:0000256" key="1">
    <source>
        <dbReference type="SAM" id="MobiDB-lite"/>
    </source>
</evidence>
<evidence type="ECO:0000313" key="3">
    <source>
        <dbReference type="Proteomes" id="UP000184063"/>
    </source>
</evidence>
<dbReference type="InterPro" id="IPR040632">
    <property type="entry name" value="Sulfotransfer_4"/>
</dbReference>
<protein>
    <submittedName>
        <fullName evidence="2">Uncharacterized protein</fullName>
    </submittedName>
</protein>
<dbReference type="EMBL" id="KV878239">
    <property type="protein sequence ID" value="OJZ88640.1"/>
    <property type="molecule type" value="Genomic_DNA"/>
</dbReference>
<dbReference type="VEuPathDB" id="FungiDB:ASPFODRAFT_44363"/>
<feature type="compositionally biased region" description="Polar residues" evidence="1">
    <location>
        <begin position="1"/>
        <end position="11"/>
    </location>
</feature>
<dbReference type="InterPro" id="IPR027417">
    <property type="entry name" value="P-loop_NTPase"/>
</dbReference>
<gene>
    <name evidence="2" type="ORF">ASPFODRAFT_44363</name>
</gene>
<sequence length="87" mass="9569">MRLKNSTTGHTTAGRWSPSPTGATSKNGRISHDTNTQAEFDALLGDYDAVLDSVPAMFAAELIEAYPKANVRLNTRSYLDAWHRSLM</sequence>
<dbReference type="AlphaFoldDB" id="A0A1M3TPA8"/>
<proteinExistence type="predicted"/>
<dbReference type="Proteomes" id="UP000184063">
    <property type="component" value="Unassembled WGS sequence"/>
</dbReference>
<name>A0A1M3TPA8_ASPLC</name>
<organism evidence="2 3">
    <name type="scientific">Aspergillus luchuensis (strain CBS 106.47)</name>
    <dbReference type="NCBI Taxonomy" id="1137211"/>
    <lineage>
        <taxon>Eukaryota</taxon>
        <taxon>Fungi</taxon>
        <taxon>Dikarya</taxon>
        <taxon>Ascomycota</taxon>
        <taxon>Pezizomycotina</taxon>
        <taxon>Eurotiomycetes</taxon>
        <taxon>Eurotiomycetidae</taxon>
        <taxon>Eurotiales</taxon>
        <taxon>Aspergillaceae</taxon>
        <taxon>Aspergillus</taxon>
        <taxon>Aspergillus subgen. Circumdati</taxon>
    </lineage>
</organism>
<feature type="compositionally biased region" description="Polar residues" evidence="1">
    <location>
        <begin position="18"/>
        <end position="34"/>
    </location>
</feature>